<dbReference type="Pfam" id="PF00884">
    <property type="entry name" value="Sulfatase"/>
    <property type="match status" value="1"/>
</dbReference>
<dbReference type="RefSeq" id="WP_242938736.1">
    <property type="nucleotide sequence ID" value="NZ_CP094326.1"/>
</dbReference>
<evidence type="ECO:0000256" key="2">
    <source>
        <dbReference type="ARBA" id="ARBA00022801"/>
    </source>
</evidence>
<proteinExistence type="inferred from homology"/>
<feature type="chain" id="PRO_5045857441" evidence="3">
    <location>
        <begin position="25"/>
        <end position="615"/>
    </location>
</feature>
<gene>
    <name evidence="5" type="ORF">MQE36_08540</name>
</gene>
<feature type="signal peptide" evidence="3">
    <location>
        <begin position="1"/>
        <end position="24"/>
    </location>
</feature>
<protein>
    <submittedName>
        <fullName evidence="5">Sulfatase</fullName>
    </submittedName>
</protein>
<dbReference type="SUPFAM" id="SSF53649">
    <property type="entry name" value="Alkaline phosphatase-like"/>
    <property type="match status" value="1"/>
</dbReference>
<dbReference type="InterPro" id="IPR000917">
    <property type="entry name" value="Sulfatase_N"/>
</dbReference>
<evidence type="ECO:0000256" key="3">
    <source>
        <dbReference type="SAM" id="SignalP"/>
    </source>
</evidence>
<keyword evidence="2" id="KW-0378">Hydrolase</keyword>
<dbReference type="Proteomes" id="UP000829476">
    <property type="component" value="Chromosome"/>
</dbReference>
<name>A0ABY3YR98_9FLAO</name>
<dbReference type="InterPro" id="IPR050738">
    <property type="entry name" value="Sulfatase"/>
</dbReference>
<sequence length="615" mass="70169">MKKTAAFITCLFIILNLLSCNSQHEELITPPNIVWITSEDNSKHYMKLFDEHGVNTPNIERLASGGLTFNNAFSNAPVCSVARSTIISGCYAPATGSQFHRRMEQVPLPEGLEMFPAYLKAGGYYTSNNNKEDYNFIKSDSVWDDSSKKATWKNRQANQPFFHVQNIANTHEGSLHFRKRKSTVTDPDSVFVFPNHPQTDLFKYTNARYRDHIIKLDTLVGNVIHQLEKDGLLENTFVFYFGDHGGVLPGSKGYLYETGLHVPLVVYVPEKYKHLVPAERGTRIDGFINFIDLAPTVLHLAGADIPEQIDGTPFLGKDIKLSEINSRDEAFAYADRFDEKYDLVRSLRKGKYKYIRSYQPFNYDGLYNEYRYRQPGYRQWKDGFEADTLNDIQAAFFKTRPTELLFDIENDPYETTNLADNPEYQKVLLSLRSRLKEWIINLPDLSFYPEFHLKGVAFDNPAGFGTQHKNNISSYVEIADLSLKDFSTVGSTLEKALHSSDPWQRYWALISCSIFGKEALPLKPAIATIMQNDSLPINKVRAAEFMGITKTEDPSAVMTQALYNCPDPVEALLILNSIALMHDAPYNFKFKINKDLINPAVVKDQEVNRRLKYLL</sequence>
<evidence type="ECO:0000256" key="1">
    <source>
        <dbReference type="ARBA" id="ARBA00008779"/>
    </source>
</evidence>
<dbReference type="PANTHER" id="PTHR42693">
    <property type="entry name" value="ARYLSULFATASE FAMILY MEMBER"/>
    <property type="match status" value="1"/>
</dbReference>
<dbReference type="PANTHER" id="PTHR42693:SF53">
    <property type="entry name" value="ENDO-4-O-SULFATASE"/>
    <property type="match status" value="1"/>
</dbReference>
<dbReference type="InterPro" id="IPR017850">
    <property type="entry name" value="Alkaline_phosphatase_core_sf"/>
</dbReference>
<evidence type="ECO:0000259" key="4">
    <source>
        <dbReference type="Pfam" id="PF00884"/>
    </source>
</evidence>
<keyword evidence="6" id="KW-1185">Reference proteome</keyword>
<feature type="domain" description="Sulfatase N-terminal" evidence="4">
    <location>
        <begin position="31"/>
        <end position="303"/>
    </location>
</feature>
<reference evidence="5 6" key="1">
    <citation type="journal article" date="2018" name="Int. J. Syst. Evol. Microbiol.">
        <title>Zhouia spongiae sp. nov., isolated from a marine sponge.</title>
        <authorList>
            <person name="Zhuang L."/>
            <person name="Lin B."/>
            <person name="Qin F."/>
            <person name="Luo L."/>
        </authorList>
    </citation>
    <scope>NUCLEOTIDE SEQUENCE [LARGE SCALE GENOMIC DNA]</scope>
    <source>
        <strain evidence="5 6">HN-Y44</strain>
    </source>
</reference>
<organism evidence="5 6">
    <name type="scientific">Zhouia spongiae</name>
    <dbReference type="NCBI Taxonomy" id="2202721"/>
    <lineage>
        <taxon>Bacteria</taxon>
        <taxon>Pseudomonadati</taxon>
        <taxon>Bacteroidota</taxon>
        <taxon>Flavobacteriia</taxon>
        <taxon>Flavobacteriales</taxon>
        <taxon>Flavobacteriaceae</taxon>
        <taxon>Zhouia</taxon>
    </lineage>
</organism>
<dbReference type="Gene3D" id="3.40.720.10">
    <property type="entry name" value="Alkaline Phosphatase, subunit A"/>
    <property type="match status" value="1"/>
</dbReference>
<dbReference type="CDD" id="cd16027">
    <property type="entry name" value="SGSH"/>
    <property type="match status" value="1"/>
</dbReference>
<evidence type="ECO:0000313" key="6">
    <source>
        <dbReference type="Proteomes" id="UP000829476"/>
    </source>
</evidence>
<evidence type="ECO:0000313" key="5">
    <source>
        <dbReference type="EMBL" id="UNZ00373.1"/>
    </source>
</evidence>
<accession>A0ABY3YR98</accession>
<dbReference type="EMBL" id="CP094326">
    <property type="protein sequence ID" value="UNZ00373.1"/>
    <property type="molecule type" value="Genomic_DNA"/>
</dbReference>
<keyword evidence="3" id="KW-0732">Signal</keyword>
<comment type="similarity">
    <text evidence="1">Belongs to the sulfatase family.</text>
</comment>